<reference evidence="1" key="1">
    <citation type="submission" date="2023-03" db="EMBL/GenBank/DDBJ databases">
        <title>Massive genome expansion in bonnet fungi (Mycena s.s.) driven by repeated elements and novel gene families across ecological guilds.</title>
        <authorList>
            <consortium name="Lawrence Berkeley National Laboratory"/>
            <person name="Harder C.B."/>
            <person name="Miyauchi S."/>
            <person name="Viragh M."/>
            <person name="Kuo A."/>
            <person name="Thoen E."/>
            <person name="Andreopoulos B."/>
            <person name="Lu D."/>
            <person name="Skrede I."/>
            <person name="Drula E."/>
            <person name="Henrissat B."/>
            <person name="Morin E."/>
            <person name="Kohler A."/>
            <person name="Barry K."/>
            <person name="LaButti K."/>
            <person name="Morin E."/>
            <person name="Salamov A."/>
            <person name="Lipzen A."/>
            <person name="Mereny Z."/>
            <person name="Hegedus B."/>
            <person name="Baldrian P."/>
            <person name="Stursova M."/>
            <person name="Weitz H."/>
            <person name="Taylor A."/>
            <person name="Grigoriev I.V."/>
            <person name="Nagy L.G."/>
            <person name="Martin F."/>
            <person name="Kauserud H."/>
        </authorList>
    </citation>
    <scope>NUCLEOTIDE SEQUENCE</scope>
    <source>
        <strain evidence="1">CBHHK067</strain>
    </source>
</reference>
<protein>
    <submittedName>
        <fullName evidence="1">Uncharacterized protein</fullName>
    </submittedName>
</protein>
<proteinExistence type="predicted"/>
<dbReference type="EMBL" id="JARKIE010000088">
    <property type="protein sequence ID" value="KAJ7687391.1"/>
    <property type="molecule type" value="Genomic_DNA"/>
</dbReference>
<accession>A0AAD7DBL0</accession>
<comment type="caution">
    <text evidence="1">The sequence shown here is derived from an EMBL/GenBank/DDBJ whole genome shotgun (WGS) entry which is preliminary data.</text>
</comment>
<gene>
    <name evidence="1" type="ORF">B0H17DRAFT_939434</name>
</gene>
<organism evidence="1 2">
    <name type="scientific">Mycena rosella</name>
    <name type="common">Pink bonnet</name>
    <name type="synonym">Agaricus rosellus</name>
    <dbReference type="NCBI Taxonomy" id="1033263"/>
    <lineage>
        <taxon>Eukaryota</taxon>
        <taxon>Fungi</taxon>
        <taxon>Dikarya</taxon>
        <taxon>Basidiomycota</taxon>
        <taxon>Agaricomycotina</taxon>
        <taxon>Agaricomycetes</taxon>
        <taxon>Agaricomycetidae</taxon>
        <taxon>Agaricales</taxon>
        <taxon>Marasmiineae</taxon>
        <taxon>Mycenaceae</taxon>
        <taxon>Mycena</taxon>
    </lineage>
</organism>
<feature type="non-terminal residue" evidence="1">
    <location>
        <position position="1"/>
    </location>
</feature>
<dbReference type="AlphaFoldDB" id="A0AAD7DBL0"/>
<evidence type="ECO:0000313" key="1">
    <source>
        <dbReference type="EMBL" id="KAJ7687391.1"/>
    </source>
</evidence>
<name>A0AAD7DBL0_MYCRO</name>
<dbReference type="Proteomes" id="UP001221757">
    <property type="component" value="Unassembled WGS sequence"/>
</dbReference>
<sequence length="86" mass="9537">TSPAIKHEVVVDNQTLYIPRAMAEALGWRPNQGMYQSGVQLTLHGWEPSYFTISPTGSDSELLSKGTVKSSQNKNVKIVLSYLKDQ</sequence>
<keyword evidence="2" id="KW-1185">Reference proteome</keyword>
<evidence type="ECO:0000313" key="2">
    <source>
        <dbReference type="Proteomes" id="UP001221757"/>
    </source>
</evidence>